<keyword evidence="4 7" id="KW-0805">Transcription regulation</keyword>
<dbReference type="GO" id="GO:0005737">
    <property type="term" value="C:cytoplasm"/>
    <property type="evidence" value="ECO:0007669"/>
    <property type="project" value="UniProtKB-UniRule"/>
</dbReference>
<accession>A0A3P3DRI6</accession>
<keyword evidence="10" id="KW-1185">Reference proteome</keyword>
<dbReference type="InterPro" id="IPR007159">
    <property type="entry name" value="SpoVT-AbrB_dom"/>
</dbReference>
<proteinExistence type="inferred from homology"/>
<comment type="caution">
    <text evidence="9">The sequence shown here is derived from an EMBL/GenBank/DDBJ whole genome shotgun (WGS) entry which is preliminary data.</text>
</comment>
<dbReference type="RefSeq" id="WP_124963815.1">
    <property type="nucleotide sequence ID" value="NZ_RRAZ01000005.1"/>
</dbReference>
<evidence type="ECO:0000256" key="1">
    <source>
        <dbReference type="ARBA" id="ARBA00013860"/>
    </source>
</evidence>
<comment type="similarity">
    <text evidence="7">Belongs to the MraZ family.</text>
</comment>
<protein>
    <recommendedName>
        <fullName evidence="1 7">Transcriptional regulator MraZ</fullName>
    </recommendedName>
</protein>
<dbReference type="InterPro" id="IPR038619">
    <property type="entry name" value="MraZ_sf"/>
</dbReference>
<evidence type="ECO:0000256" key="4">
    <source>
        <dbReference type="ARBA" id="ARBA00023015"/>
    </source>
</evidence>
<dbReference type="Gene3D" id="3.40.1550.20">
    <property type="entry name" value="Transcriptional regulator MraZ domain"/>
    <property type="match status" value="1"/>
</dbReference>
<name>A0A3P3DRI6_9RHOB</name>
<dbReference type="GO" id="GO:0000976">
    <property type="term" value="F:transcription cis-regulatory region binding"/>
    <property type="evidence" value="ECO:0007669"/>
    <property type="project" value="TreeGrafter"/>
</dbReference>
<dbReference type="OrthoDB" id="9807753at2"/>
<evidence type="ECO:0000256" key="6">
    <source>
        <dbReference type="ARBA" id="ARBA00023163"/>
    </source>
</evidence>
<dbReference type="InterPro" id="IPR037914">
    <property type="entry name" value="SpoVT-AbrB_sf"/>
</dbReference>
<evidence type="ECO:0000313" key="10">
    <source>
        <dbReference type="Proteomes" id="UP000282125"/>
    </source>
</evidence>
<comment type="subcellular location">
    <subcellularLocation>
        <location evidence="7">Cytoplasm</location>
        <location evidence="7">Nucleoid</location>
    </subcellularLocation>
</comment>
<evidence type="ECO:0000256" key="2">
    <source>
        <dbReference type="ARBA" id="ARBA00022490"/>
    </source>
</evidence>
<reference evidence="9 10" key="1">
    <citation type="submission" date="2018-11" db="EMBL/GenBank/DDBJ databases">
        <title>Gemmobacter sp. nov., YIM 102744-1 draft genome.</title>
        <authorList>
            <person name="Li G."/>
            <person name="Jiang Y."/>
        </authorList>
    </citation>
    <scope>NUCLEOTIDE SEQUENCE [LARGE SCALE GENOMIC DNA]</scope>
    <source>
        <strain evidence="9 10">YIM 102744-1</strain>
    </source>
</reference>
<dbReference type="InterPro" id="IPR003444">
    <property type="entry name" value="MraZ"/>
</dbReference>
<evidence type="ECO:0000256" key="5">
    <source>
        <dbReference type="ARBA" id="ARBA00023125"/>
    </source>
</evidence>
<dbReference type="GO" id="GO:0009295">
    <property type="term" value="C:nucleoid"/>
    <property type="evidence" value="ECO:0007669"/>
    <property type="project" value="UniProtKB-SubCell"/>
</dbReference>
<dbReference type="PANTHER" id="PTHR34701:SF1">
    <property type="entry name" value="TRANSCRIPTIONAL REGULATOR MRAZ"/>
    <property type="match status" value="1"/>
</dbReference>
<dbReference type="SUPFAM" id="SSF89447">
    <property type="entry name" value="AbrB/MazE/MraZ-like"/>
    <property type="match status" value="1"/>
</dbReference>
<dbReference type="AlphaFoldDB" id="A0A3P3DRI6"/>
<dbReference type="PROSITE" id="PS51740">
    <property type="entry name" value="SPOVT_ABRB"/>
    <property type="match status" value="2"/>
</dbReference>
<feature type="domain" description="SpoVT-AbrB" evidence="8">
    <location>
        <begin position="91"/>
        <end position="137"/>
    </location>
</feature>
<gene>
    <name evidence="7" type="primary">mraZ</name>
    <name evidence="9" type="ORF">EG244_04480</name>
</gene>
<dbReference type="GO" id="GO:0003700">
    <property type="term" value="F:DNA-binding transcription factor activity"/>
    <property type="evidence" value="ECO:0007669"/>
    <property type="project" value="UniProtKB-UniRule"/>
</dbReference>
<dbReference type="HAMAP" id="MF_01008">
    <property type="entry name" value="MraZ"/>
    <property type="match status" value="1"/>
</dbReference>
<evidence type="ECO:0000256" key="3">
    <source>
        <dbReference type="ARBA" id="ARBA00022737"/>
    </source>
</evidence>
<evidence type="ECO:0000256" key="7">
    <source>
        <dbReference type="HAMAP-Rule" id="MF_01008"/>
    </source>
</evidence>
<keyword evidence="6 7" id="KW-0804">Transcription</keyword>
<organism evidence="9 10">
    <name type="scientific">Falsigemmobacter faecalis</name>
    <dbReference type="NCBI Taxonomy" id="2488730"/>
    <lineage>
        <taxon>Bacteria</taxon>
        <taxon>Pseudomonadati</taxon>
        <taxon>Pseudomonadota</taxon>
        <taxon>Alphaproteobacteria</taxon>
        <taxon>Rhodobacterales</taxon>
        <taxon>Paracoccaceae</taxon>
        <taxon>Falsigemmobacter</taxon>
    </lineage>
</organism>
<comment type="subunit">
    <text evidence="7">Forms oligomers.</text>
</comment>
<dbReference type="CDD" id="cd16321">
    <property type="entry name" value="MraZ_C"/>
    <property type="match status" value="1"/>
</dbReference>
<dbReference type="InterPro" id="IPR035642">
    <property type="entry name" value="MraZ_N"/>
</dbReference>
<dbReference type="InterPro" id="IPR035644">
    <property type="entry name" value="MraZ_C"/>
</dbReference>
<keyword evidence="5 7" id="KW-0238">DNA-binding</keyword>
<dbReference type="InterPro" id="IPR020603">
    <property type="entry name" value="MraZ_dom"/>
</dbReference>
<dbReference type="Proteomes" id="UP000282125">
    <property type="component" value="Unassembled WGS sequence"/>
</dbReference>
<sequence length="170" mass="18873">MHFSGTITQRIDGKGRVSIPADFRRVLESGDPDFTPEGRRVRMRVVYGNPERRCLDIYPIKAFDKLLNRIALLPEGSDEREILELFYVAGSEVVEVDGDGRTILAQRLRDQIGLPRDGGEAVFAGSLELFRLWSPEEFEAERGRKLAAARARMAGGSGNILSMLPPAAES</sequence>
<dbReference type="EMBL" id="RRAZ01000005">
    <property type="protein sequence ID" value="RRH76870.1"/>
    <property type="molecule type" value="Genomic_DNA"/>
</dbReference>
<evidence type="ECO:0000259" key="8">
    <source>
        <dbReference type="PROSITE" id="PS51740"/>
    </source>
</evidence>
<dbReference type="PANTHER" id="PTHR34701">
    <property type="entry name" value="TRANSCRIPTIONAL REGULATOR MRAZ"/>
    <property type="match status" value="1"/>
</dbReference>
<feature type="domain" description="SpoVT-AbrB" evidence="8">
    <location>
        <begin position="6"/>
        <end position="62"/>
    </location>
</feature>
<keyword evidence="2 7" id="KW-0963">Cytoplasm</keyword>
<dbReference type="CDD" id="cd16320">
    <property type="entry name" value="MraZ_N"/>
    <property type="match status" value="1"/>
</dbReference>
<dbReference type="Pfam" id="PF02381">
    <property type="entry name" value="MraZ"/>
    <property type="match status" value="2"/>
</dbReference>
<dbReference type="GO" id="GO:2000143">
    <property type="term" value="P:negative regulation of DNA-templated transcription initiation"/>
    <property type="evidence" value="ECO:0007669"/>
    <property type="project" value="TreeGrafter"/>
</dbReference>
<evidence type="ECO:0000313" key="9">
    <source>
        <dbReference type="EMBL" id="RRH76870.1"/>
    </source>
</evidence>
<keyword evidence="3" id="KW-0677">Repeat</keyword>